<dbReference type="PATRIC" id="fig|1432562.3.peg.2611"/>
<evidence type="ECO:0000256" key="4">
    <source>
        <dbReference type="ARBA" id="ARBA00016110"/>
    </source>
</evidence>
<dbReference type="InterPro" id="IPR036291">
    <property type="entry name" value="NAD(P)-bd_dom_sf"/>
</dbReference>
<dbReference type="PANTHER" id="PTHR42760:SF133">
    <property type="entry name" value="3-OXOACYL-[ACYL-CARRIER-PROTEIN] REDUCTASE"/>
    <property type="match status" value="1"/>
</dbReference>
<organism evidence="9 10">
    <name type="scientific">Salinicoccus sediminis</name>
    <dbReference type="NCBI Taxonomy" id="1432562"/>
    <lineage>
        <taxon>Bacteria</taxon>
        <taxon>Bacillati</taxon>
        <taxon>Bacillota</taxon>
        <taxon>Bacilli</taxon>
        <taxon>Bacillales</taxon>
        <taxon>Staphylococcaceae</taxon>
        <taxon>Salinicoccus</taxon>
    </lineage>
</organism>
<dbReference type="Gene3D" id="3.40.50.720">
    <property type="entry name" value="NAD(P)-binding Rossmann-like Domain"/>
    <property type="match status" value="1"/>
</dbReference>
<evidence type="ECO:0000256" key="3">
    <source>
        <dbReference type="ARBA" id="ARBA00012848"/>
    </source>
</evidence>
<evidence type="ECO:0000256" key="6">
    <source>
        <dbReference type="ARBA" id="ARBA00029989"/>
    </source>
</evidence>
<dbReference type="AlphaFoldDB" id="A0A0M2SJC7"/>
<dbReference type="InterPro" id="IPR002347">
    <property type="entry name" value="SDR_fam"/>
</dbReference>
<dbReference type="PANTHER" id="PTHR42760">
    <property type="entry name" value="SHORT-CHAIN DEHYDROGENASES/REDUCTASES FAMILY MEMBER"/>
    <property type="match status" value="1"/>
</dbReference>
<keyword evidence="10" id="KW-1185">Reference proteome</keyword>
<dbReference type="Pfam" id="PF13561">
    <property type="entry name" value="adh_short_C2"/>
    <property type="match status" value="1"/>
</dbReference>
<proteinExistence type="inferred from homology"/>
<dbReference type="EC" id="1.1.1.304" evidence="3"/>
<accession>A0A0M2SJC7</accession>
<comment type="function">
    <text evidence="1">Catalyzes the irreversible reduction of 2,3-butanediol to (S)-acetoin in the presence of NADH.</text>
</comment>
<comment type="similarity">
    <text evidence="2">Belongs to the short-chain dehydrogenases/reductases (SDR) family.</text>
</comment>
<evidence type="ECO:0000313" key="9">
    <source>
        <dbReference type="EMBL" id="KKK32957.1"/>
    </source>
</evidence>
<dbReference type="PRINTS" id="PR00081">
    <property type="entry name" value="GDHRDH"/>
</dbReference>
<dbReference type="FunFam" id="3.40.50.720:FF:000084">
    <property type="entry name" value="Short-chain dehydrogenase reductase"/>
    <property type="match status" value="1"/>
</dbReference>
<dbReference type="Proteomes" id="UP000034287">
    <property type="component" value="Unassembled WGS sequence"/>
</dbReference>
<dbReference type="EMBL" id="LAYZ01000026">
    <property type="protein sequence ID" value="KKK32957.1"/>
    <property type="molecule type" value="Genomic_DNA"/>
</dbReference>
<reference evidence="9 10" key="1">
    <citation type="submission" date="2015-04" db="EMBL/GenBank/DDBJ databases">
        <title>Taxonomic description and genome sequence of Salinicoccus sediminis sp. nov., a novel hyper halotolerant bacterium isolated from marine sediment.</title>
        <authorList>
            <person name="Mathan Kumar R."/>
            <person name="Kaur G."/>
            <person name="Kumar N."/>
            <person name="Kumar A."/>
            <person name="Singh N.K."/>
            <person name="Kaur N."/>
            <person name="Mayilraj S."/>
        </authorList>
    </citation>
    <scope>NUCLEOTIDE SEQUENCE [LARGE SCALE GENOMIC DNA]</scope>
    <source>
        <strain evidence="9 10">SV-16</strain>
    </source>
</reference>
<evidence type="ECO:0000313" key="10">
    <source>
        <dbReference type="Proteomes" id="UP000034287"/>
    </source>
</evidence>
<evidence type="ECO:0000256" key="5">
    <source>
        <dbReference type="ARBA" id="ARBA00023002"/>
    </source>
</evidence>
<evidence type="ECO:0000256" key="7">
    <source>
        <dbReference type="ARBA" id="ARBA00031758"/>
    </source>
</evidence>
<gene>
    <name evidence="9" type="ORF">WN59_13010</name>
</gene>
<dbReference type="SUPFAM" id="SSF51735">
    <property type="entry name" value="NAD(P)-binding Rossmann-fold domains"/>
    <property type="match status" value="1"/>
</dbReference>
<dbReference type="NCBIfam" id="NF005559">
    <property type="entry name" value="PRK07231.1"/>
    <property type="match status" value="1"/>
</dbReference>
<evidence type="ECO:0000256" key="1">
    <source>
        <dbReference type="ARBA" id="ARBA00003200"/>
    </source>
</evidence>
<dbReference type="RefSeq" id="WP_046580795.1">
    <property type="nucleotide sequence ID" value="NZ_LAYZ01000026.1"/>
</dbReference>
<dbReference type="OrthoDB" id="9803333at2"/>
<protein>
    <recommendedName>
        <fullName evidence="4">Diacetyl reductase [(S)-acetoin forming]</fullName>
        <ecNumber evidence="3">1.1.1.304</ecNumber>
    </recommendedName>
    <alternativeName>
        <fullName evidence="6">Acetoin(diacetyl) reductase</fullName>
    </alternativeName>
    <alternativeName>
        <fullName evidence="7">Meso-2,3-butanediol dehydrogenase</fullName>
    </alternativeName>
</protein>
<keyword evidence="5" id="KW-0560">Oxidoreductase</keyword>
<evidence type="ECO:0000256" key="2">
    <source>
        <dbReference type="ARBA" id="ARBA00006484"/>
    </source>
</evidence>
<dbReference type="GO" id="GO:0008206">
    <property type="term" value="P:bile acid metabolic process"/>
    <property type="evidence" value="ECO:0007669"/>
    <property type="project" value="UniProtKB-ARBA"/>
</dbReference>
<dbReference type="GO" id="GO:0052588">
    <property type="term" value="F:diacetyl reductase ((S)-acetoin forming) (NAD+) activity"/>
    <property type="evidence" value="ECO:0007669"/>
    <property type="project" value="UniProtKB-EC"/>
</dbReference>
<name>A0A0M2SJC7_9STAP</name>
<comment type="catalytic activity">
    <reaction evidence="8">
        <text>(S)-acetoin + NAD(+) = diacetyl + NADH + H(+)</text>
        <dbReference type="Rhea" id="RHEA:27286"/>
        <dbReference type="ChEBI" id="CHEBI:15378"/>
        <dbReference type="ChEBI" id="CHEBI:15687"/>
        <dbReference type="ChEBI" id="CHEBI:16583"/>
        <dbReference type="ChEBI" id="CHEBI:57540"/>
        <dbReference type="ChEBI" id="CHEBI:57945"/>
        <dbReference type="EC" id="1.1.1.304"/>
    </reaction>
</comment>
<sequence length="244" mass="26352">MTRLEGKVIVITGGAQGMGKSHAEKCVEEGAFAVITDINEEAGIKTAEELGERALFIKHDVTSEEDWAHVVSTVKEKWDRIDCLVNNAGITLYSPIDQLSLEDYMKVVNINQVSVFLGIKSVTEIMKAQGSGDIINISSINGLVGGAAGYTDTKFAVRGMTKAAAKDLSPHNIRVNSVHPGVIRTPMLEQEDVRAQVEQFIRTIPMRRVAEVGEVSNLIVFLASDDSTYATGSEFVLDGGITAL</sequence>
<evidence type="ECO:0000256" key="8">
    <source>
        <dbReference type="ARBA" id="ARBA00047315"/>
    </source>
</evidence>
<dbReference type="PRINTS" id="PR00080">
    <property type="entry name" value="SDRFAMILY"/>
</dbReference>
<dbReference type="STRING" id="1432562.WN59_13010"/>
<comment type="caution">
    <text evidence="9">The sequence shown here is derived from an EMBL/GenBank/DDBJ whole genome shotgun (WGS) entry which is preliminary data.</text>
</comment>